<dbReference type="OrthoDB" id="7677847at2"/>
<dbReference type="RefSeq" id="WP_108178641.1">
    <property type="nucleotide sequence ID" value="NZ_PZZL01000008.1"/>
</dbReference>
<proteinExistence type="predicted"/>
<dbReference type="AlphaFoldDB" id="A0A2T4YZ38"/>
<comment type="caution">
    <text evidence="1">The sequence shown here is derived from an EMBL/GenBank/DDBJ whole genome shotgun (WGS) entry which is preliminary data.</text>
</comment>
<protein>
    <recommendedName>
        <fullName evidence="3">Flagella synthesis protein FlgN</fullName>
    </recommendedName>
</protein>
<gene>
    <name evidence="1" type="ORF">C8P69_10851</name>
</gene>
<organism evidence="1 2">
    <name type="scientific">Phreatobacter oligotrophus</name>
    <dbReference type="NCBI Taxonomy" id="1122261"/>
    <lineage>
        <taxon>Bacteria</taxon>
        <taxon>Pseudomonadati</taxon>
        <taxon>Pseudomonadota</taxon>
        <taxon>Alphaproteobacteria</taxon>
        <taxon>Hyphomicrobiales</taxon>
        <taxon>Phreatobacteraceae</taxon>
        <taxon>Phreatobacter</taxon>
    </lineage>
</organism>
<evidence type="ECO:0000313" key="2">
    <source>
        <dbReference type="Proteomes" id="UP000241808"/>
    </source>
</evidence>
<name>A0A2T4YZ38_9HYPH</name>
<accession>A0A2T4YZ38</accession>
<sequence length="160" mass="16834">MQQQAHPATLPAPITTPQDALDLVAGLRATMAELTGVLNEETALVRSAKVKAAQPLEARKAELSRRYLADLGRMKLHREVVRTHAARGLAALEADHAAMQDALQVNLAVLATAHAVAEGIIRHVSATVEAKRAPSLYGANGRTAAPPPRAAAPVAIVRSL</sequence>
<reference evidence="1 2" key="1">
    <citation type="submission" date="2018-04" db="EMBL/GenBank/DDBJ databases">
        <title>Genomic Encyclopedia of Archaeal and Bacterial Type Strains, Phase II (KMG-II): from individual species to whole genera.</title>
        <authorList>
            <person name="Goeker M."/>
        </authorList>
    </citation>
    <scope>NUCLEOTIDE SEQUENCE [LARGE SCALE GENOMIC DNA]</scope>
    <source>
        <strain evidence="1 2">DSM 25521</strain>
    </source>
</reference>
<dbReference type="EMBL" id="PZZL01000008">
    <property type="protein sequence ID" value="PTM52251.1"/>
    <property type="molecule type" value="Genomic_DNA"/>
</dbReference>
<evidence type="ECO:0008006" key="3">
    <source>
        <dbReference type="Google" id="ProtNLM"/>
    </source>
</evidence>
<keyword evidence="2" id="KW-1185">Reference proteome</keyword>
<evidence type="ECO:0000313" key="1">
    <source>
        <dbReference type="EMBL" id="PTM52251.1"/>
    </source>
</evidence>
<dbReference type="Proteomes" id="UP000241808">
    <property type="component" value="Unassembled WGS sequence"/>
</dbReference>